<feature type="compositionally biased region" description="Gly residues" evidence="3">
    <location>
        <begin position="949"/>
        <end position="970"/>
    </location>
</feature>
<evidence type="ECO:0000313" key="6">
    <source>
        <dbReference type="Proteomes" id="UP001583186"/>
    </source>
</evidence>
<feature type="coiled-coil region" evidence="2">
    <location>
        <begin position="826"/>
        <end position="853"/>
    </location>
</feature>
<evidence type="ECO:0000256" key="2">
    <source>
        <dbReference type="SAM" id="Coils"/>
    </source>
</evidence>
<feature type="compositionally biased region" description="Acidic residues" evidence="3">
    <location>
        <begin position="1086"/>
        <end position="1120"/>
    </location>
</feature>
<feature type="compositionally biased region" description="Low complexity" evidence="3">
    <location>
        <begin position="236"/>
        <end position="251"/>
    </location>
</feature>
<feature type="compositionally biased region" description="Basic and acidic residues" evidence="3">
    <location>
        <begin position="478"/>
        <end position="494"/>
    </location>
</feature>
<dbReference type="EMBL" id="JAWCUI010000014">
    <property type="protein sequence ID" value="KAL1898888.1"/>
    <property type="molecule type" value="Genomic_DNA"/>
</dbReference>
<dbReference type="Pfam" id="PF03915">
    <property type="entry name" value="AIP3"/>
    <property type="match status" value="1"/>
</dbReference>
<keyword evidence="1 2" id="KW-0175">Coiled coil</keyword>
<dbReference type="Proteomes" id="UP001583186">
    <property type="component" value="Unassembled WGS sequence"/>
</dbReference>
<comment type="caution">
    <text evidence="5">The sequence shown here is derived from an EMBL/GenBank/DDBJ whole genome shotgun (WGS) entry which is preliminary data.</text>
</comment>
<feature type="region of interest" description="Disordered" evidence="3">
    <location>
        <begin position="1"/>
        <end position="95"/>
    </location>
</feature>
<evidence type="ECO:0000256" key="1">
    <source>
        <dbReference type="ARBA" id="ARBA00023054"/>
    </source>
</evidence>
<feature type="compositionally biased region" description="Low complexity" evidence="3">
    <location>
        <begin position="310"/>
        <end position="327"/>
    </location>
</feature>
<gene>
    <name evidence="5" type="primary">BUD6</name>
    <name evidence="5" type="ORF">Sste5346_003299</name>
</gene>
<proteinExistence type="predicted"/>
<sequence>MQAPGPMQRQMQRRSPGAENGQGGNGMPNNILARAMSPAMGGMSGPGMPRPSASSRSVGGGSAPGGSAPGARRANTSSGSGPGSGAGPGASANNANVPLSQIEKSVTHLLVATKQLLETLTQWSRGQATDTQVSDVYVRLGYEFNMACRAFTAINVDTSDLGNVPELLRNILESTLSQEASSESLEKYLPRIRDIIINLLHGLKRKQQKLRQKQARDRESSTTVSSTESLAARANSLSTSGSAGSGLTTLLNESIEGGYGDPQGYTQSQQQQQQQQSQQQPPQLPPSRDDVKSSSPNRRFIPPRDQSRGSVNSEQSSMSSSTMQSMPVMPPYPDGSSISLGTSASMGELNIDSFPPPPPPKSQQSALMALQRNGDHLERRASRRYSTYHIQKHLGGSISSGVPLMPPPQTTPIPNRGRGEVRESMRAVQGRNGRSSSSMGRNGNGNGGSNYESSPMRNNVPDGKEVVTTATAINTDMSARRDDSPMAKTPDDKYPQPSATLNGPPVDLMPALPVTSSSPSNEERSPVRRRADSNEARTEAERARSINAAQAALVGQAPPPATSVIASPPPAMPAPATTQPQAVPASKELTLFLQYKSKVKKFVLPEGYSELTIGRLQLAFIEKFSWNTQQNGADLPEIYIQDPISGVRHELDDLADIKDRTVLALNVEPLDEVKRHIDEGIGALKSMVQQVKQNVDEQGAALQRVSDRQQEASKEMARMAAAPVQPMTPPADSPRSASMGSAPASSLVRGGTGVGKRFSNQQMAEVQSLRRDLAVLRQTYSNFQSDIESSMTALRNKAANVKTAVAETAIPDFEGGQGQAIVAAGRKKLSAESDRLVTKVDDLQDLVEDLRKDVVHRGVRPLPRQLELVTKDITQLAKDLTKMEEGMKRDKPIWTKIWEKELEEVCKGRDELQLAEDLLVDLQDDLEKASETFALVEQATKEQMKDAGVNGGPSPGAPGGPGGSPNGLVGGMSLISRQLSRGLRTIGDSIGNVDPNAAKEGVLGEVRALQPNHENRLEAIERAEKLRQKELESRKGNPLLRELTGFVEEGKLKKSGGFEEVERARKAKDDRIRREVWERMNGPVGGEEEEEYEEDEEGEYEEGEEGEDVEGEEGEAEGEAAAEGAEGETANGVVPGQEGTAAGAV</sequence>
<evidence type="ECO:0000259" key="4">
    <source>
        <dbReference type="SMART" id="SM00806"/>
    </source>
</evidence>
<feature type="compositionally biased region" description="Basic and acidic residues" evidence="3">
    <location>
        <begin position="705"/>
        <end position="717"/>
    </location>
</feature>
<feature type="coiled-coil region" evidence="2">
    <location>
        <begin position="912"/>
        <end position="939"/>
    </location>
</feature>
<dbReference type="InterPro" id="IPR022782">
    <property type="entry name" value="AIP3-like_C"/>
</dbReference>
<dbReference type="PANTHER" id="PTHR22741">
    <property type="entry name" value="P140CAP/SNIP-RELATED"/>
    <property type="match status" value="1"/>
</dbReference>
<feature type="region of interest" description="Disordered" evidence="3">
    <location>
        <begin position="705"/>
        <end position="753"/>
    </location>
</feature>
<feature type="region of interest" description="Disordered" evidence="3">
    <location>
        <begin position="1078"/>
        <end position="1145"/>
    </location>
</feature>
<feature type="region of interest" description="Disordered" evidence="3">
    <location>
        <begin position="555"/>
        <end position="581"/>
    </location>
</feature>
<reference evidence="5 6" key="1">
    <citation type="journal article" date="2024" name="IMA Fungus">
        <title>IMA Genome - F19 : A genome assembly and annotation guide to empower mycologists, including annotated draft genome sequences of Ceratocystis pirilliformis, Diaporthe australafricana, Fusarium ophioides, Paecilomyces lecythidis, and Sporothrix stenoceras.</title>
        <authorList>
            <person name="Aylward J."/>
            <person name="Wilson A.M."/>
            <person name="Visagie C.M."/>
            <person name="Spraker J."/>
            <person name="Barnes I."/>
            <person name="Buitendag C."/>
            <person name="Ceriani C."/>
            <person name="Del Mar Angel L."/>
            <person name="du Plessis D."/>
            <person name="Fuchs T."/>
            <person name="Gasser K."/>
            <person name="Kramer D."/>
            <person name="Li W."/>
            <person name="Munsamy K."/>
            <person name="Piso A."/>
            <person name="Price J.L."/>
            <person name="Sonnekus B."/>
            <person name="Thomas C."/>
            <person name="van der Nest A."/>
            <person name="van Dijk A."/>
            <person name="van Heerden A."/>
            <person name="van Vuuren N."/>
            <person name="Yilmaz N."/>
            <person name="Duong T.A."/>
            <person name="van der Merwe N.A."/>
            <person name="Wingfield M.J."/>
            <person name="Wingfield B.D."/>
        </authorList>
    </citation>
    <scope>NUCLEOTIDE SEQUENCE [LARGE SCALE GENOMIC DNA]</scope>
    <source>
        <strain evidence="5 6">CMW 5346</strain>
    </source>
</reference>
<organism evidence="5 6">
    <name type="scientific">Sporothrix stenoceras</name>
    <dbReference type="NCBI Taxonomy" id="5173"/>
    <lineage>
        <taxon>Eukaryota</taxon>
        <taxon>Fungi</taxon>
        <taxon>Dikarya</taxon>
        <taxon>Ascomycota</taxon>
        <taxon>Pezizomycotina</taxon>
        <taxon>Sordariomycetes</taxon>
        <taxon>Sordariomycetidae</taxon>
        <taxon>Ophiostomatales</taxon>
        <taxon>Ophiostomataceae</taxon>
        <taxon>Sporothrix</taxon>
    </lineage>
</organism>
<dbReference type="SMART" id="SM00806">
    <property type="entry name" value="AIP3"/>
    <property type="match status" value="1"/>
</dbReference>
<feature type="compositionally biased region" description="Gly residues" evidence="3">
    <location>
        <begin position="58"/>
        <end position="68"/>
    </location>
</feature>
<dbReference type="InterPro" id="IPR005613">
    <property type="entry name" value="AIP3_C"/>
</dbReference>
<keyword evidence="6" id="KW-1185">Reference proteome</keyword>
<feature type="compositionally biased region" description="Basic and acidic residues" evidence="3">
    <location>
        <begin position="521"/>
        <end position="542"/>
    </location>
</feature>
<feature type="coiled-coil region" evidence="2">
    <location>
        <begin position="759"/>
        <end position="786"/>
    </location>
</feature>
<evidence type="ECO:0000313" key="5">
    <source>
        <dbReference type="EMBL" id="KAL1898888.1"/>
    </source>
</evidence>
<feature type="region of interest" description="Disordered" evidence="3">
    <location>
        <begin position="397"/>
        <end position="542"/>
    </location>
</feature>
<feature type="compositionally biased region" description="Low complexity" evidence="3">
    <location>
        <begin position="267"/>
        <end position="281"/>
    </location>
</feature>
<name>A0ABR3ZGF8_9PEZI</name>
<dbReference type="InterPro" id="IPR056279">
    <property type="entry name" value="Aip3p_Bud6_N"/>
</dbReference>
<feature type="compositionally biased region" description="Low complexity" evidence="3">
    <location>
        <begin position="33"/>
        <end position="57"/>
    </location>
</feature>
<dbReference type="Pfam" id="PF23153">
    <property type="entry name" value="Aip3p_Bud6_N"/>
    <property type="match status" value="1"/>
</dbReference>
<feature type="domain" description="Actin interacting protein 3 C-terminal" evidence="4">
    <location>
        <begin position="592"/>
        <end position="1070"/>
    </location>
</feature>
<feature type="region of interest" description="Disordered" evidence="3">
    <location>
        <begin position="942"/>
        <end position="971"/>
    </location>
</feature>
<feature type="region of interest" description="Disordered" evidence="3">
    <location>
        <begin position="208"/>
        <end position="366"/>
    </location>
</feature>
<dbReference type="Gene3D" id="1.20.58.1540">
    <property type="entry name" value="Actin interacting protein 3, C-terminal domain"/>
    <property type="match status" value="1"/>
</dbReference>
<feature type="compositionally biased region" description="Low complexity" evidence="3">
    <location>
        <begin position="69"/>
        <end position="79"/>
    </location>
</feature>
<protein>
    <submittedName>
        <fullName evidence="5">Bud site selection protein 6</fullName>
    </submittedName>
</protein>
<feature type="compositionally biased region" description="Polar residues" evidence="3">
    <location>
        <begin position="336"/>
        <end position="345"/>
    </location>
</feature>
<feature type="compositionally biased region" description="Pro residues" evidence="3">
    <location>
        <begin position="557"/>
        <end position="573"/>
    </location>
</feature>
<feature type="compositionally biased region" description="Low complexity" evidence="3">
    <location>
        <begin position="430"/>
        <end position="441"/>
    </location>
</feature>
<evidence type="ECO:0000256" key="3">
    <source>
        <dbReference type="SAM" id="MobiDB-lite"/>
    </source>
</evidence>
<dbReference type="PANTHER" id="PTHR22741:SF10">
    <property type="entry name" value="COILED-COIL DOMAIN-CONTAINING PROTEIN CG32809"/>
    <property type="match status" value="1"/>
</dbReference>
<accession>A0ABR3ZGF8</accession>
<feature type="compositionally biased region" description="Polar residues" evidence="3">
    <location>
        <begin position="468"/>
        <end position="477"/>
    </location>
</feature>
<dbReference type="InterPro" id="IPR051825">
    <property type="entry name" value="SRCIN1"/>
</dbReference>